<keyword evidence="3" id="KW-1185">Reference proteome</keyword>
<evidence type="ECO:0000313" key="3">
    <source>
        <dbReference type="Proteomes" id="UP001221898"/>
    </source>
</evidence>
<sequence>MDVFSRKNTQVTEAGRSGNESHWVAVRTALQSRCEGEESARRAHARARYRQCRHDDAKEDKAGRRRLAEQQLVPRDFLSGGPPPAPSYRGAS</sequence>
<feature type="compositionally biased region" description="Basic and acidic residues" evidence="1">
    <location>
        <begin position="52"/>
        <end position="68"/>
    </location>
</feature>
<dbReference type="EMBL" id="JAINUG010000023">
    <property type="protein sequence ID" value="KAJ8411309.1"/>
    <property type="molecule type" value="Genomic_DNA"/>
</dbReference>
<feature type="compositionally biased region" description="Polar residues" evidence="1">
    <location>
        <begin position="1"/>
        <end position="12"/>
    </location>
</feature>
<organism evidence="2 3">
    <name type="scientific">Aldrovandia affinis</name>
    <dbReference type="NCBI Taxonomy" id="143900"/>
    <lineage>
        <taxon>Eukaryota</taxon>
        <taxon>Metazoa</taxon>
        <taxon>Chordata</taxon>
        <taxon>Craniata</taxon>
        <taxon>Vertebrata</taxon>
        <taxon>Euteleostomi</taxon>
        <taxon>Actinopterygii</taxon>
        <taxon>Neopterygii</taxon>
        <taxon>Teleostei</taxon>
        <taxon>Notacanthiformes</taxon>
        <taxon>Halosauridae</taxon>
        <taxon>Aldrovandia</taxon>
    </lineage>
</organism>
<feature type="region of interest" description="Disordered" evidence="1">
    <location>
        <begin position="33"/>
        <end position="92"/>
    </location>
</feature>
<accession>A0AAD7SYU8</accession>
<feature type="compositionally biased region" description="Basic residues" evidence="1">
    <location>
        <begin position="42"/>
        <end position="51"/>
    </location>
</feature>
<name>A0AAD7SYU8_9TELE</name>
<evidence type="ECO:0000256" key="1">
    <source>
        <dbReference type="SAM" id="MobiDB-lite"/>
    </source>
</evidence>
<proteinExistence type="predicted"/>
<feature type="region of interest" description="Disordered" evidence="1">
    <location>
        <begin position="1"/>
        <end position="21"/>
    </location>
</feature>
<dbReference type="AlphaFoldDB" id="A0AAD7SYU8"/>
<protein>
    <submittedName>
        <fullName evidence="2">Uncharacterized protein</fullName>
    </submittedName>
</protein>
<comment type="caution">
    <text evidence="2">The sequence shown here is derived from an EMBL/GenBank/DDBJ whole genome shotgun (WGS) entry which is preliminary data.</text>
</comment>
<dbReference type="Proteomes" id="UP001221898">
    <property type="component" value="Unassembled WGS sequence"/>
</dbReference>
<evidence type="ECO:0000313" key="2">
    <source>
        <dbReference type="EMBL" id="KAJ8411309.1"/>
    </source>
</evidence>
<reference evidence="2" key="1">
    <citation type="journal article" date="2023" name="Science">
        <title>Genome structures resolve the early diversification of teleost fishes.</title>
        <authorList>
            <person name="Parey E."/>
            <person name="Louis A."/>
            <person name="Montfort J."/>
            <person name="Bouchez O."/>
            <person name="Roques C."/>
            <person name="Iampietro C."/>
            <person name="Lluch J."/>
            <person name="Castinel A."/>
            <person name="Donnadieu C."/>
            <person name="Desvignes T."/>
            <person name="Floi Bucao C."/>
            <person name="Jouanno E."/>
            <person name="Wen M."/>
            <person name="Mejri S."/>
            <person name="Dirks R."/>
            <person name="Jansen H."/>
            <person name="Henkel C."/>
            <person name="Chen W.J."/>
            <person name="Zahm M."/>
            <person name="Cabau C."/>
            <person name="Klopp C."/>
            <person name="Thompson A.W."/>
            <person name="Robinson-Rechavi M."/>
            <person name="Braasch I."/>
            <person name="Lecointre G."/>
            <person name="Bobe J."/>
            <person name="Postlethwait J.H."/>
            <person name="Berthelot C."/>
            <person name="Roest Crollius H."/>
            <person name="Guiguen Y."/>
        </authorList>
    </citation>
    <scope>NUCLEOTIDE SEQUENCE</scope>
    <source>
        <strain evidence="2">NC1722</strain>
    </source>
</reference>
<gene>
    <name evidence="2" type="ORF">AAFF_G00173150</name>
</gene>